<organism evidence="1 2">
    <name type="scientific">Pararobbsia alpina</name>
    <dbReference type="NCBI Taxonomy" id="621374"/>
    <lineage>
        <taxon>Bacteria</taxon>
        <taxon>Pseudomonadati</taxon>
        <taxon>Pseudomonadota</taxon>
        <taxon>Betaproteobacteria</taxon>
        <taxon>Burkholderiales</taxon>
        <taxon>Burkholderiaceae</taxon>
        <taxon>Pararobbsia</taxon>
    </lineage>
</organism>
<name>A0A6S7BBG9_9BURK</name>
<dbReference type="Proteomes" id="UP000494115">
    <property type="component" value="Unassembled WGS sequence"/>
</dbReference>
<proteinExistence type="predicted"/>
<reference evidence="1 2" key="1">
    <citation type="submission" date="2020-04" db="EMBL/GenBank/DDBJ databases">
        <authorList>
            <person name="De Canck E."/>
        </authorList>
    </citation>
    <scope>NUCLEOTIDE SEQUENCE [LARGE SCALE GENOMIC DNA]</scope>
    <source>
        <strain evidence="1 2">LMG 28138</strain>
    </source>
</reference>
<evidence type="ECO:0000313" key="1">
    <source>
        <dbReference type="EMBL" id="CAB3792516.1"/>
    </source>
</evidence>
<gene>
    <name evidence="1" type="ORF">LMG28138_03364</name>
</gene>
<accession>A0A6S7BBG9</accession>
<protein>
    <submittedName>
        <fullName evidence="1">Uncharacterized protein</fullName>
    </submittedName>
</protein>
<evidence type="ECO:0000313" key="2">
    <source>
        <dbReference type="Proteomes" id="UP000494115"/>
    </source>
</evidence>
<dbReference type="AlphaFoldDB" id="A0A6S7BBG9"/>
<keyword evidence="2" id="KW-1185">Reference proteome</keyword>
<dbReference type="RefSeq" id="WP_175105886.1">
    <property type="nucleotide sequence ID" value="NZ_CADIKM010000015.1"/>
</dbReference>
<dbReference type="EMBL" id="CADIKM010000015">
    <property type="protein sequence ID" value="CAB3792516.1"/>
    <property type="molecule type" value="Genomic_DNA"/>
</dbReference>
<sequence>MPRRITFEKVANPGGKGFLINATVRTAEEAEEIIRNLAAKHPEIDVEAVLSTLQARAEYLDSPLTFGTAFAGPLGGRSMVKTVVALVFDAGVSPSACNLALPYLLDENREAPYGLFYERDLVRERPTSFTPHVVSVRGDSSSGYLIGYVEYFGLARIVVPLSDQYDGEAFSSTYAFNPANGQEIDISADLCFSGEEIERIKANEAYTVAQYAAVVNSSFGIVYRRSLRRQYRKAFAGSAEYAASRLGIAYGEVIPPAQAREFAEHMMERLRPLFAYMAANGIPIAEAMRTDDVD</sequence>